<dbReference type="Gene3D" id="1.25.40.10">
    <property type="entry name" value="Tetratricopeptide repeat domain"/>
    <property type="match status" value="1"/>
</dbReference>
<dbReference type="Gene3D" id="3.30.70.1070">
    <property type="entry name" value="Sporulation related repeat"/>
    <property type="match status" value="1"/>
</dbReference>
<dbReference type="RefSeq" id="WP_284349430.1">
    <property type="nucleotide sequence ID" value="NZ_BRXS01000002.1"/>
</dbReference>
<comment type="caution">
    <text evidence="4">The sequence shown here is derived from an EMBL/GenBank/DDBJ whole genome shotgun (WGS) entry which is preliminary data.</text>
</comment>
<dbReference type="AlphaFoldDB" id="A0AA37Q772"/>
<evidence type="ECO:0000256" key="2">
    <source>
        <dbReference type="SAM" id="SignalP"/>
    </source>
</evidence>
<dbReference type="Proteomes" id="UP001161325">
    <property type="component" value="Unassembled WGS sequence"/>
</dbReference>
<feature type="compositionally biased region" description="Low complexity" evidence="1">
    <location>
        <begin position="213"/>
        <end position="223"/>
    </location>
</feature>
<keyword evidence="2" id="KW-0732">Signal</keyword>
<dbReference type="Pfam" id="PF09976">
    <property type="entry name" value="TPR_21"/>
    <property type="match status" value="1"/>
</dbReference>
<feature type="signal peptide" evidence="2">
    <location>
        <begin position="1"/>
        <end position="25"/>
    </location>
</feature>
<dbReference type="EMBL" id="BRXS01000002">
    <property type="protein sequence ID" value="GLC24992.1"/>
    <property type="molecule type" value="Genomic_DNA"/>
</dbReference>
<evidence type="ECO:0000313" key="5">
    <source>
        <dbReference type="Proteomes" id="UP001161325"/>
    </source>
</evidence>
<accession>A0AA37Q772</accession>
<name>A0AA37Q772_9BACT</name>
<dbReference type="Pfam" id="PF05036">
    <property type="entry name" value="SPOR"/>
    <property type="match status" value="1"/>
</dbReference>
<evidence type="ECO:0000259" key="3">
    <source>
        <dbReference type="PROSITE" id="PS51724"/>
    </source>
</evidence>
<dbReference type="InterPro" id="IPR018704">
    <property type="entry name" value="SecYEG/CpoB_TPR"/>
</dbReference>
<dbReference type="GO" id="GO:0042834">
    <property type="term" value="F:peptidoglycan binding"/>
    <property type="evidence" value="ECO:0007669"/>
    <property type="project" value="InterPro"/>
</dbReference>
<feature type="region of interest" description="Disordered" evidence="1">
    <location>
        <begin position="207"/>
        <end position="268"/>
    </location>
</feature>
<sequence length="341" mass="34733">MSDPRALLAALAATATLALTPAARAGAQGTTGPLPESSPVGAPYARARALVESGRGAAGRALVDSLLSAAAAGSPAYAEALWWRASLARDGASAERDLRTLAVEFPASPRAVDASLRLAQLELARGRPAEARERLERLRRDQPEGAPRARASYWLARAQLDAGDARTACTTLNEAAGSALPGDPVARQVVALRRRLPGCELTVAVGSGGAGADSGAAPAVAPSAAPPAGGPRRATDTTATPVAPNPSNAAPTPATPVPASTPRPAAGGARWTVQLAAYDRRPDAEAMAARLVARGVEARVSGDARPFRVRVGRWATRAEAVAAQRELAGKGMRGFVTDAEP</sequence>
<keyword evidence="5" id="KW-1185">Reference proteome</keyword>
<dbReference type="InterPro" id="IPR007730">
    <property type="entry name" value="SPOR-like_dom"/>
</dbReference>
<evidence type="ECO:0000313" key="4">
    <source>
        <dbReference type="EMBL" id="GLC24992.1"/>
    </source>
</evidence>
<dbReference type="SUPFAM" id="SSF110997">
    <property type="entry name" value="Sporulation related repeat"/>
    <property type="match status" value="1"/>
</dbReference>
<evidence type="ECO:0000256" key="1">
    <source>
        <dbReference type="SAM" id="MobiDB-lite"/>
    </source>
</evidence>
<feature type="chain" id="PRO_5041215754" description="SPOR domain-containing protein" evidence="2">
    <location>
        <begin position="26"/>
        <end position="341"/>
    </location>
</feature>
<organism evidence="4 5">
    <name type="scientific">Roseisolibacter agri</name>
    <dbReference type="NCBI Taxonomy" id="2014610"/>
    <lineage>
        <taxon>Bacteria</taxon>
        <taxon>Pseudomonadati</taxon>
        <taxon>Gemmatimonadota</taxon>
        <taxon>Gemmatimonadia</taxon>
        <taxon>Gemmatimonadales</taxon>
        <taxon>Gemmatimonadaceae</taxon>
        <taxon>Roseisolibacter</taxon>
    </lineage>
</organism>
<dbReference type="InterPro" id="IPR011990">
    <property type="entry name" value="TPR-like_helical_dom_sf"/>
</dbReference>
<gene>
    <name evidence="4" type="ORF">rosag_15050</name>
</gene>
<dbReference type="InterPro" id="IPR036680">
    <property type="entry name" value="SPOR-like_sf"/>
</dbReference>
<reference evidence="4" key="1">
    <citation type="submission" date="2022-08" db="EMBL/GenBank/DDBJ databases">
        <title>Draft genome sequencing of Roseisolibacter agri AW1220.</title>
        <authorList>
            <person name="Tobiishi Y."/>
            <person name="Tonouchi A."/>
        </authorList>
    </citation>
    <scope>NUCLEOTIDE SEQUENCE</scope>
    <source>
        <strain evidence="4">AW1220</strain>
    </source>
</reference>
<dbReference type="PROSITE" id="PS51724">
    <property type="entry name" value="SPOR"/>
    <property type="match status" value="1"/>
</dbReference>
<protein>
    <recommendedName>
        <fullName evidence="3">SPOR domain-containing protein</fullName>
    </recommendedName>
</protein>
<feature type="domain" description="SPOR" evidence="3">
    <location>
        <begin position="265"/>
        <end position="339"/>
    </location>
</feature>
<proteinExistence type="predicted"/>
<feature type="compositionally biased region" description="Low complexity" evidence="1">
    <location>
        <begin position="230"/>
        <end position="252"/>
    </location>
</feature>